<keyword evidence="2" id="KW-0378">Hydrolase</keyword>
<dbReference type="SUPFAM" id="SSF56988">
    <property type="entry name" value="Anthrax protective antigen"/>
    <property type="match status" value="1"/>
</dbReference>
<dbReference type="Pfam" id="PF01055">
    <property type="entry name" value="Glyco_hydro_31_2nd"/>
    <property type="match status" value="1"/>
</dbReference>
<dbReference type="Gene3D" id="2.60.120.380">
    <property type="match status" value="1"/>
</dbReference>
<dbReference type="Proteomes" id="UP000094313">
    <property type="component" value="Chromosome"/>
</dbReference>
<dbReference type="GO" id="GO:0005975">
    <property type="term" value="P:carbohydrate metabolic process"/>
    <property type="evidence" value="ECO:0007669"/>
    <property type="project" value="InterPro"/>
</dbReference>
<dbReference type="KEGG" id="psty:BFS30_09275"/>
<feature type="domain" description="PA14" evidence="4">
    <location>
        <begin position="218"/>
        <end position="358"/>
    </location>
</feature>
<dbReference type="OrthoDB" id="176168at2"/>
<comment type="similarity">
    <text evidence="1 2">Belongs to the glycosyl hydrolase 31 family.</text>
</comment>
<dbReference type="Pfam" id="PF21365">
    <property type="entry name" value="Glyco_hydro_31_3rd"/>
    <property type="match status" value="1"/>
</dbReference>
<dbReference type="SUPFAM" id="SSF51011">
    <property type="entry name" value="Glycosyl hydrolase domain"/>
    <property type="match status" value="1"/>
</dbReference>
<evidence type="ECO:0000256" key="3">
    <source>
        <dbReference type="SAM" id="SignalP"/>
    </source>
</evidence>
<keyword evidence="2" id="KW-0326">Glycosidase</keyword>
<dbReference type="InterPro" id="IPR013780">
    <property type="entry name" value="Glyco_hydro_b"/>
</dbReference>
<protein>
    <submittedName>
        <fullName evidence="5">Alpha-xylosidase</fullName>
    </submittedName>
</protein>
<evidence type="ECO:0000259" key="4">
    <source>
        <dbReference type="PROSITE" id="PS51820"/>
    </source>
</evidence>
<name>A0A1D7QF64_9SPHI</name>
<dbReference type="InterPro" id="IPR011013">
    <property type="entry name" value="Gal_mutarotase_sf_dom"/>
</dbReference>
<dbReference type="CDD" id="cd06591">
    <property type="entry name" value="GH31_xylosidase_XylS"/>
    <property type="match status" value="1"/>
</dbReference>
<sequence>MKQFLFFIAFSLIVGKLLAADPVQTLDNGMKLHPKTGAARTIEISVINSRVVRVQASPESNIPFVASLCVLPGLTPAVPFKVSSNSEFAVLSTDELRVRVSLLTGEISFMDKSGKVLLQEAKRSFSPFVVENDKGYTMQQVFSGMPGEAIYGLGQHQSEDFNYKHKSEDLFQYNTKVAVPFILSTNNYGILWDNYSQSKYGDPRDYKDLNQFSLFDKAGKEGALTATYTQKSGNPIVRRESAIDYENLTTVKKFPADFNFNDGAVVWEGELLSSQTDVYKFSLYYAGYTKVWINDSLVVPERWRTSWNPNTYRFSFPLTKGKRAKIKLEWKPDGGVSYVGLKALSSSPLEKNGNLSFWSEMGDKMDYYFVSGKNMDEVISGYRTLTGKASIMPKWAMGFWQSRERYKTQDELLNVVSEYRKRKIPLDNIVLDWSYWPEDAWGSHQFDLKRFPDAKGMVDTVHRQNAHIMISVWPKFYTTTDHFKQFSKNGWMYMQAVNDNVRDWIGSGYVGSFYDAYNPEAQKLFWKQMKDNLYVKGIDAWWMDASEPNVRDCTDMEYRKKLCGPTALGSSSKYFNAYALMNAKAIYNGQRETDSNKRVFLLTRSGFAGLQNYSTATWSGDIATRWEDLKAQIPAGLNFAMSGIPFWTMDIGGFCVEKRYEKGQLIFDQTGNENADLNEWRELNLRWFQFGAFCPLFRSHGQFPYREIYNLAPEGHPVYKSLVYYDELRYRLMPYIYSLAGMAYHNDYTLMRSLAMDYTADQQTYGISDQFLFGPALMVCPVYSYKARSREVYFPAGTRWYNFYTGEQMEGGKKVTVAAALERIPLFVPAGTILPVGEVMQHTAEKKADDIEIRVYQGKDSKFSLYEDEGTNYNYEKGAFSTIDFDYNHTDGTLSISDCKGSYDGMLTQRTFRVVAIGKTTAAPRIVPYNGVKTVIKL</sequence>
<dbReference type="PANTHER" id="PTHR43863:SF2">
    <property type="entry name" value="MALTASE-GLUCOAMYLASE"/>
    <property type="match status" value="1"/>
</dbReference>
<proteinExistence type="inferred from homology"/>
<evidence type="ECO:0000313" key="6">
    <source>
        <dbReference type="Proteomes" id="UP000094313"/>
    </source>
</evidence>
<dbReference type="PANTHER" id="PTHR43863">
    <property type="entry name" value="HYDROLASE, PUTATIVE (AFU_ORTHOLOGUE AFUA_1G03140)-RELATED"/>
    <property type="match status" value="1"/>
</dbReference>
<dbReference type="InterPro" id="IPR037524">
    <property type="entry name" value="PA14/GLEYA"/>
</dbReference>
<dbReference type="RefSeq" id="WP_069379026.1">
    <property type="nucleotide sequence ID" value="NZ_CP017141.1"/>
</dbReference>
<dbReference type="Gene3D" id="3.20.20.80">
    <property type="entry name" value="Glycosidases"/>
    <property type="match status" value="1"/>
</dbReference>
<feature type="signal peptide" evidence="3">
    <location>
        <begin position="1"/>
        <end position="19"/>
    </location>
</feature>
<dbReference type="InterPro" id="IPR051816">
    <property type="entry name" value="Glycosyl_Hydrolase_31"/>
</dbReference>
<keyword evidence="6" id="KW-1185">Reference proteome</keyword>
<keyword evidence="3" id="KW-0732">Signal</keyword>
<dbReference type="Pfam" id="PF13802">
    <property type="entry name" value="Gal_mutarotas_2"/>
    <property type="match status" value="1"/>
</dbReference>
<dbReference type="PROSITE" id="PS51820">
    <property type="entry name" value="PA14"/>
    <property type="match status" value="1"/>
</dbReference>
<dbReference type="Gene3D" id="2.60.40.1180">
    <property type="entry name" value="Golgi alpha-mannosidase II"/>
    <property type="match status" value="2"/>
</dbReference>
<dbReference type="Pfam" id="PF17137">
    <property type="entry name" value="DUF5110"/>
    <property type="match status" value="1"/>
</dbReference>
<dbReference type="InterPro" id="IPR025887">
    <property type="entry name" value="Glyco_hydro_31_N_dom"/>
</dbReference>
<dbReference type="AlphaFoldDB" id="A0A1D7QF64"/>
<evidence type="ECO:0000256" key="1">
    <source>
        <dbReference type="ARBA" id="ARBA00007806"/>
    </source>
</evidence>
<dbReference type="Gene3D" id="2.60.40.1760">
    <property type="entry name" value="glycosyl hydrolase (family 31)"/>
    <property type="match status" value="1"/>
</dbReference>
<reference evidence="5 6" key="1">
    <citation type="submission" date="2016-08" db="EMBL/GenBank/DDBJ databases">
        <authorList>
            <person name="Seilhamer J.J."/>
        </authorList>
    </citation>
    <scope>NUCLEOTIDE SEQUENCE [LARGE SCALE GENOMIC DNA]</scope>
    <source>
        <strain evidence="5 6">DX4</strain>
    </source>
</reference>
<dbReference type="GO" id="GO:0030246">
    <property type="term" value="F:carbohydrate binding"/>
    <property type="evidence" value="ECO:0007669"/>
    <property type="project" value="InterPro"/>
</dbReference>
<dbReference type="CDD" id="cd14752">
    <property type="entry name" value="GH31_N"/>
    <property type="match status" value="2"/>
</dbReference>
<dbReference type="EMBL" id="CP017141">
    <property type="protein sequence ID" value="AOM77336.1"/>
    <property type="molecule type" value="Genomic_DNA"/>
</dbReference>
<dbReference type="SUPFAM" id="SSF74650">
    <property type="entry name" value="Galactose mutarotase-like"/>
    <property type="match status" value="1"/>
</dbReference>
<dbReference type="SUPFAM" id="SSF51445">
    <property type="entry name" value="(Trans)glycosidases"/>
    <property type="match status" value="1"/>
</dbReference>
<organism evidence="5 6">
    <name type="scientific">Pedobacter steynii</name>
    <dbReference type="NCBI Taxonomy" id="430522"/>
    <lineage>
        <taxon>Bacteria</taxon>
        <taxon>Pseudomonadati</taxon>
        <taxon>Bacteroidota</taxon>
        <taxon>Sphingobacteriia</taxon>
        <taxon>Sphingobacteriales</taxon>
        <taxon>Sphingobacteriaceae</taxon>
        <taxon>Pedobacter</taxon>
    </lineage>
</organism>
<accession>A0A1D7QF64</accession>
<feature type="chain" id="PRO_5009098490" evidence="3">
    <location>
        <begin position="20"/>
        <end position="938"/>
    </location>
</feature>
<dbReference type="InterPro" id="IPR033403">
    <property type="entry name" value="DUF5110"/>
</dbReference>
<dbReference type="InterPro" id="IPR000322">
    <property type="entry name" value="Glyco_hydro_31_TIM"/>
</dbReference>
<evidence type="ECO:0000256" key="2">
    <source>
        <dbReference type="RuleBase" id="RU361185"/>
    </source>
</evidence>
<dbReference type="InterPro" id="IPR048395">
    <property type="entry name" value="Glyco_hydro_31_C"/>
</dbReference>
<gene>
    <name evidence="5" type="ORF">BFS30_09275</name>
</gene>
<evidence type="ECO:0000313" key="5">
    <source>
        <dbReference type="EMBL" id="AOM77336.1"/>
    </source>
</evidence>
<dbReference type="InterPro" id="IPR017853">
    <property type="entry name" value="GH"/>
</dbReference>
<dbReference type="GO" id="GO:0004553">
    <property type="term" value="F:hydrolase activity, hydrolyzing O-glycosyl compounds"/>
    <property type="evidence" value="ECO:0007669"/>
    <property type="project" value="InterPro"/>
</dbReference>